<keyword evidence="10" id="KW-1185">Reference proteome</keyword>
<dbReference type="PANTHER" id="PTHR23514:SF3">
    <property type="entry name" value="BYPASS OF STOP CODON PROTEIN 6"/>
    <property type="match status" value="1"/>
</dbReference>
<feature type="transmembrane region" description="Helical" evidence="7">
    <location>
        <begin position="212"/>
        <end position="230"/>
    </location>
</feature>
<dbReference type="EMBL" id="JACHOB010000001">
    <property type="protein sequence ID" value="MBB4657542.1"/>
    <property type="molecule type" value="Genomic_DNA"/>
</dbReference>
<proteinExistence type="inferred from homology"/>
<comment type="subcellular location">
    <subcellularLocation>
        <location evidence="1">Endomembrane system</location>
        <topology evidence="1">Multi-pass membrane protein</topology>
    </subcellularLocation>
</comment>
<evidence type="ECO:0000256" key="4">
    <source>
        <dbReference type="ARBA" id="ARBA00022692"/>
    </source>
</evidence>
<dbReference type="GO" id="GO:0012505">
    <property type="term" value="C:endomembrane system"/>
    <property type="evidence" value="ECO:0007669"/>
    <property type="project" value="UniProtKB-SubCell"/>
</dbReference>
<dbReference type="Gene3D" id="1.20.1250.20">
    <property type="entry name" value="MFS general substrate transporter like domains"/>
    <property type="match status" value="1"/>
</dbReference>
<keyword evidence="5 7" id="KW-1133">Transmembrane helix</keyword>
<keyword evidence="4 7" id="KW-0812">Transmembrane</keyword>
<keyword evidence="6 7" id="KW-0472">Membrane</keyword>
<dbReference type="RefSeq" id="WP_183814728.1">
    <property type="nucleotide sequence ID" value="NZ_JACHOB010000001.1"/>
</dbReference>
<feature type="transmembrane region" description="Helical" evidence="7">
    <location>
        <begin position="21"/>
        <end position="42"/>
    </location>
</feature>
<dbReference type="InterPro" id="IPR011701">
    <property type="entry name" value="MFS"/>
</dbReference>
<feature type="transmembrane region" description="Helical" evidence="7">
    <location>
        <begin position="173"/>
        <end position="192"/>
    </location>
</feature>
<feature type="transmembrane region" description="Helical" evidence="7">
    <location>
        <begin position="337"/>
        <end position="359"/>
    </location>
</feature>
<evidence type="ECO:0000256" key="5">
    <source>
        <dbReference type="ARBA" id="ARBA00022989"/>
    </source>
</evidence>
<feature type="transmembrane region" description="Helical" evidence="7">
    <location>
        <begin position="302"/>
        <end position="325"/>
    </location>
</feature>
<dbReference type="GO" id="GO:0016020">
    <property type="term" value="C:membrane"/>
    <property type="evidence" value="ECO:0007669"/>
    <property type="project" value="TreeGrafter"/>
</dbReference>
<accession>A0A840I003</accession>
<gene>
    <name evidence="9" type="ORF">GGQ59_000042</name>
</gene>
<organism evidence="9 10">
    <name type="scientific">Parvularcula dongshanensis</name>
    <dbReference type="NCBI Taxonomy" id="1173995"/>
    <lineage>
        <taxon>Bacteria</taxon>
        <taxon>Pseudomonadati</taxon>
        <taxon>Pseudomonadota</taxon>
        <taxon>Alphaproteobacteria</taxon>
        <taxon>Parvularculales</taxon>
        <taxon>Parvularculaceae</taxon>
        <taxon>Parvularcula</taxon>
    </lineage>
</organism>
<feature type="transmembrane region" description="Helical" evidence="7">
    <location>
        <begin position="87"/>
        <end position="105"/>
    </location>
</feature>
<dbReference type="InterPro" id="IPR036259">
    <property type="entry name" value="MFS_trans_sf"/>
</dbReference>
<comment type="caution">
    <text evidence="9">The sequence shown here is derived from an EMBL/GenBank/DDBJ whole genome shotgun (WGS) entry which is preliminary data.</text>
</comment>
<feature type="transmembrane region" description="Helical" evidence="7">
    <location>
        <begin position="150"/>
        <end position="167"/>
    </location>
</feature>
<keyword evidence="3" id="KW-0813">Transport</keyword>
<feature type="domain" description="Major facilitator superfamily (MFS) profile" evidence="8">
    <location>
        <begin position="21"/>
        <end position="410"/>
    </location>
</feature>
<dbReference type="InterPro" id="IPR020846">
    <property type="entry name" value="MFS_dom"/>
</dbReference>
<evidence type="ECO:0000313" key="9">
    <source>
        <dbReference type="EMBL" id="MBB4657542.1"/>
    </source>
</evidence>
<dbReference type="SUPFAM" id="SSF103473">
    <property type="entry name" value="MFS general substrate transporter"/>
    <property type="match status" value="1"/>
</dbReference>
<evidence type="ECO:0000256" key="2">
    <source>
        <dbReference type="ARBA" id="ARBA00008335"/>
    </source>
</evidence>
<comment type="similarity">
    <text evidence="2">Belongs to the major facilitator superfamily.</text>
</comment>
<feature type="transmembrane region" description="Helical" evidence="7">
    <location>
        <begin position="275"/>
        <end position="296"/>
    </location>
</feature>
<feature type="transmembrane region" description="Helical" evidence="7">
    <location>
        <begin position="379"/>
        <end position="405"/>
    </location>
</feature>
<dbReference type="Pfam" id="PF07690">
    <property type="entry name" value="MFS_1"/>
    <property type="match status" value="1"/>
</dbReference>
<name>A0A840I003_9PROT</name>
<dbReference type="GO" id="GO:0022857">
    <property type="term" value="F:transmembrane transporter activity"/>
    <property type="evidence" value="ECO:0007669"/>
    <property type="project" value="InterPro"/>
</dbReference>
<protein>
    <submittedName>
        <fullName evidence="9">MFS family permease</fullName>
    </submittedName>
</protein>
<sequence>MVDVATGTAGGYQATERPNRLFVMACLSLVVTAMTFAIRAGILVQLGDEFALSGTQLGWVNAMAFLGFPVAMMVGGLVYNAVGPKRLLMVAFVGHVIGLVLTILATGFWGLIVSTFFIGFANGAVEAACNPMIADVYHRNKTTMLNRFHVWFPGGIVIGALISFAMTRMGLGWQSQIGIMLIPTAAYGYMLFTQTFPPTRHTETSTVANLKALLSPLFIVMIILMTMTATTELGTGQWIERILAGVGASGLLVLALTNTIMAGGRFFAGPVIHRLNPVGVLLASAALSALGLFLFTQTSGPAVYLAAIVFAFGVTYFWPTMIGFVGEYLPRTGAVGMSLMGGAGMFGVSIWNPVIGGWLDGARESAVSGGLSGMEADVAAGQAVLGRLVVFPILLVVAFSILYLARLKRPEHAAEAPPVGVAPIR</sequence>
<feature type="transmembrane region" description="Helical" evidence="7">
    <location>
        <begin position="242"/>
        <end position="263"/>
    </location>
</feature>
<dbReference type="Proteomes" id="UP000563524">
    <property type="component" value="Unassembled WGS sequence"/>
</dbReference>
<dbReference type="PANTHER" id="PTHR23514">
    <property type="entry name" value="BYPASS OF STOP CODON PROTEIN 6"/>
    <property type="match status" value="1"/>
</dbReference>
<dbReference type="PROSITE" id="PS50850">
    <property type="entry name" value="MFS"/>
    <property type="match status" value="1"/>
</dbReference>
<reference evidence="9 10" key="1">
    <citation type="submission" date="2020-08" db="EMBL/GenBank/DDBJ databases">
        <title>Genomic Encyclopedia of Type Strains, Phase IV (KMG-IV): sequencing the most valuable type-strain genomes for metagenomic binning, comparative biology and taxonomic classification.</title>
        <authorList>
            <person name="Goeker M."/>
        </authorList>
    </citation>
    <scope>NUCLEOTIDE SEQUENCE [LARGE SCALE GENOMIC DNA]</scope>
    <source>
        <strain evidence="9 10">DSM 102850</strain>
    </source>
</reference>
<evidence type="ECO:0000256" key="6">
    <source>
        <dbReference type="ARBA" id="ARBA00023136"/>
    </source>
</evidence>
<evidence type="ECO:0000256" key="7">
    <source>
        <dbReference type="SAM" id="Phobius"/>
    </source>
</evidence>
<evidence type="ECO:0000256" key="1">
    <source>
        <dbReference type="ARBA" id="ARBA00004127"/>
    </source>
</evidence>
<dbReference type="AlphaFoldDB" id="A0A840I003"/>
<evidence type="ECO:0000256" key="3">
    <source>
        <dbReference type="ARBA" id="ARBA00022448"/>
    </source>
</evidence>
<feature type="transmembrane region" description="Helical" evidence="7">
    <location>
        <begin position="111"/>
        <end position="129"/>
    </location>
</feature>
<feature type="transmembrane region" description="Helical" evidence="7">
    <location>
        <begin position="62"/>
        <end position="80"/>
    </location>
</feature>
<evidence type="ECO:0000259" key="8">
    <source>
        <dbReference type="PROSITE" id="PS50850"/>
    </source>
</evidence>
<evidence type="ECO:0000313" key="10">
    <source>
        <dbReference type="Proteomes" id="UP000563524"/>
    </source>
</evidence>
<dbReference type="InterPro" id="IPR051788">
    <property type="entry name" value="MFS_Transporter"/>
</dbReference>